<dbReference type="Pfam" id="PF18884">
    <property type="entry name" value="TSP3_bac"/>
    <property type="match status" value="2"/>
</dbReference>
<protein>
    <recommendedName>
        <fullName evidence="8">Calx-beta domain-containing protein</fullName>
    </recommendedName>
</protein>
<name>A0ABQ1QVK7_9FLAO</name>
<dbReference type="Pfam" id="PF03160">
    <property type="entry name" value="Calx-beta"/>
    <property type="match status" value="1"/>
</dbReference>
<proteinExistence type="predicted"/>
<dbReference type="Gene3D" id="2.60.40.2030">
    <property type="match status" value="2"/>
</dbReference>
<dbReference type="InterPro" id="IPR026341">
    <property type="entry name" value="T9SS_type_B"/>
</dbReference>
<dbReference type="SMART" id="SM00237">
    <property type="entry name" value="Calx_beta"/>
    <property type="match status" value="1"/>
</dbReference>
<gene>
    <name evidence="9" type="ORF">GCM10011361_11280</name>
</gene>
<dbReference type="InterPro" id="IPR059100">
    <property type="entry name" value="TSP3_bac"/>
</dbReference>
<evidence type="ECO:0000313" key="10">
    <source>
        <dbReference type="Proteomes" id="UP000625780"/>
    </source>
</evidence>
<keyword evidence="3" id="KW-0732">Signal</keyword>
<dbReference type="Pfam" id="PF01345">
    <property type="entry name" value="DUF11"/>
    <property type="match status" value="1"/>
</dbReference>
<evidence type="ECO:0000256" key="2">
    <source>
        <dbReference type="ARBA" id="ARBA00022525"/>
    </source>
</evidence>
<comment type="subcellular location">
    <subcellularLocation>
        <location evidence="1">Secreted</location>
    </subcellularLocation>
</comment>
<keyword evidence="10" id="KW-1185">Reference proteome</keyword>
<dbReference type="InterPro" id="IPR051171">
    <property type="entry name" value="CaCA"/>
</dbReference>
<sequence>MVNIPAGTYDGTAGTEIAIPTLSIVDDAIVENPSETIILGLSAPTGDAGLGGQTTSTYTITDDDTAGVLVNPTSGLVTTEDGESDTFLVTLSAQPTADVVITLNSSDTSEGTVPASVTIPPASWNAGVIVIVTGQDDLLLDGDIAYTVITGEVSSGDPAFNALTGTDVSDVSVTNTDDDSASVTIANASGLEDNGPITLTATLDNATPGGFSVDVSTSDGSAVAGSDYTAIIGQTLTFIGTPGEQQTFTVSPTADTTVEIDETLTVFMSNLSGTILPVDITDTATVTILNDDNPPNCDAGNTPPAPTGIPTLFCDVINQDLNEYTNSTPPPGTTLTWSANPDPLVTNAHITNTVVSIPGTYYGFFYDAANNCASPLLEITLVLNQTPVFDSIVEDATCGSGSMTLRAFASTPDSSDPDINWYDAPTGGNLVATGDTFVTPELDTTTTYYVEATANGCTSEREAVVATVNNIPDTGTPNDTSSCNTAINGPTTLDLDDLLDGADPGIWSITTDPSNGGVAINGQNVVDFEDLAAGDYVFTYTTTGAQAPCPNDSVSVTVTVTDCAVDTDNDGLTDGQEGVLGTDPNNPDTDGDGLTDGEEVNNIDDPNTVAVPERVSDPLDPCDPVLSLECNPDPIDLSVEKTADRTEALAGEQVVFTILLSNLTTERVIDIEVEDLLDPDFVYVSHTESLGGYDPVTGIWSVPELLDSQEATLIVIVRVSEELSSFTILENTAALVSSVPLDNNNDNNSSTVGIEVSPDIPDNCGIEFNQFSPNGDGINDLLKVNCIEIFPNNTLEIFDRYGNSVFSARGYDNSWDGRGNNGDLPKGTYYYILDLGEGQEVRKGWIQIIR</sequence>
<dbReference type="PANTHER" id="PTHR11878">
    <property type="entry name" value="SODIUM/CALCIUM EXCHANGER"/>
    <property type="match status" value="1"/>
</dbReference>
<evidence type="ECO:0000313" key="9">
    <source>
        <dbReference type="EMBL" id="GGD46055.1"/>
    </source>
</evidence>
<dbReference type="InterPro" id="IPR001434">
    <property type="entry name" value="OmcB-like_DUF11"/>
</dbReference>
<feature type="region of interest" description="Disordered" evidence="7">
    <location>
        <begin position="568"/>
        <end position="592"/>
    </location>
</feature>
<evidence type="ECO:0000259" key="8">
    <source>
        <dbReference type="SMART" id="SM00237"/>
    </source>
</evidence>
<dbReference type="Pfam" id="PF13585">
    <property type="entry name" value="CHU_C"/>
    <property type="match status" value="1"/>
</dbReference>
<evidence type="ECO:0000256" key="3">
    <source>
        <dbReference type="ARBA" id="ARBA00022729"/>
    </source>
</evidence>
<evidence type="ECO:0000256" key="6">
    <source>
        <dbReference type="ARBA" id="ARBA00023065"/>
    </source>
</evidence>
<evidence type="ECO:0000256" key="5">
    <source>
        <dbReference type="ARBA" id="ARBA00022837"/>
    </source>
</evidence>
<evidence type="ECO:0000256" key="1">
    <source>
        <dbReference type="ARBA" id="ARBA00004613"/>
    </source>
</evidence>
<dbReference type="PANTHER" id="PTHR11878:SF65">
    <property type="entry name" value="NA_CA-EXCHANGE PROTEIN, ISOFORM G"/>
    <property type="match status" value="1"/>
</dbReference>
<evidence type="ECO:0000256" key="4">
    <source>
        <dbReference type="ARBA" id="ARBA00022737"/>
    </source>
</evidence>
<keyword evidence="2" id="KW-0964">Secreted</keyword>
<dbReference type="InterPro" id="IPR044023">
    <property type="entry name" value="Ig_7"/>
</dbReference>
<organism evidence="9 10">
    <name type="scientific">Muriicola marianensis</name>
    <dbReference type="NCBI Taxonomy" id="1324801"/>
    <lineage>
        <taxon>Bacteria</taxon>
        <taxon>Pseudomonadati</taxon>
        <taxon>Bacteroidota</taxon>
        <taxon>Flavobacteriia</taxon>
        <taxon>Flavobacteriales</taxon>
        <taxon>Flavobacteriaceae</taxon>
        <taxon>Muriicola</taxon>
    </lineage>
</organism>
<feature type="domain" description="Calx-beta" evidence="8">
    <location>
        <begin position="171"/>
        <end position="269"/>
    </location>
</feature>
<evidence type="ECO:0000256" key="7">
    <source>
        <dbReference type="SAM" id="MobiDB-lite"/>
    </source>
</evidence>
<keyword evidence="6" id="KW-0406">Ion transport</keyword>
<dbReference type="EMBL" id="BMFH01000001">
    <property type="protein sequence ID" value="GGD46055.1"/>
    <property type="molecule type" value="Genomic_DNA"/>
</dbReference>
<dbReference type="Pfam" id="PF19081">
    <property type="entry name" value="Ig_7"/>
    <property type="match status" value="1"/>
</dbReference>
<keyword evidence="6" id="KW-0813">Transport</keyword>
<dbReference type="Proteomes" id="UP000625780">
    <property type="component" value="Unassembled WGS sequence"/>
</dbReference>
<keyword evidence="5" id="KW-0106">Calcium</keyword>
<dbReference type="NCBIfam" id="TIGR04131">
    <property type="entry name" value="Bac_Flav_CTERM"/>
    <property type="match status" value="1"/>
</dbReference>
<accession>A0ABQ1QVK7</accession>
<keyword evidence="4" id="KW-0677">Repeat</keyword>
<dbReference type="SUPFAM" id="SSF141072">
    <property type="entry name" value="CalX-like"/>
    <property type="match status" value="2"/>
</dbReference>
<dbReference type="InterPro" id="IPR038081">
    <property type="entry name" value="CalX-like_sf"/>
</dbReference>
<dbReference type="InterPro" id="IPR003644">
    <property type="entry name" value="Calx_beta"/>
</dbReference>
<reference evidence="10" key="1">
    <citation type="journal article" date="2019" name="Int. J. Syst. Evol. Microbiol.">
        <title>The Global Catalogue of Microorganisms (GCM) 10K type strain sequencing project: providing services to taxonomists for standard genome sequencing and annotation.</title>
        <authorList>
            <consortium name="The Broad Institute Genomics Platform"/>
            <consortium name="The Broad Institute Genome Sequencing Center for Infectious Disease"/>
            <person name="Wu L."/>
            <person name="Ma J."/>
        </authorList>
    </citation>
    <scope>NUCLEOTIDE SEQUENCE [LARGE SCALE GENOMIC DNA]</scope>
    <source>
        <strain evidence="10">CGMCC 1.12606</strain>
    </source>
</reference>
<comment type="caution">
    <text evidence="9">The sequence shown here is derived from an EMBL/GenBank/DDBJ whole genome shotgun (WGS) entry which is preliminary data.</text>
</comment>